<organism evidence="1 2">
    <name type="scientific">Mycetocola tolaasinivorans</name>
    <dbReference type="NCBI Taxonomy" id="76635"/>
    <lineage>
        <taxon>Bacteria</taxon>
        <taxon>Bacillati</taxon>
        <taxon>Actinomycetota</taxon>
        <taxon>Actinomycetes</taxon>
        <taxon>Micrococcales</taxon>
        <taxon>Microbacteriaceae</taxon>
        <taxon>Mycetocola</taxon>
    </lineage>
</organism>
<protein>
    <recommendedName>
        <fullName evidence="3">Abi family protein</fullName>
    </recommendedName>
</protein>
<evidence type="ECO:0008006" key="3">
    <source>
        <dbReference type="Google" id="ProtNLM"/>
    </source>
</evidence>
<accession>A0A3L7A9Q2</accession>
<comment type="caution">
    <text evidence="1">The sequence shown here is derived from an EMBL/GenBank/DDBJ whole genome shotgun (WGS) entry which is preliminary data.</text>
</comment>
<dbReference type="EMBL" id="RCUX01000004">
    <property type="protein sequence ID" value="RLP76570.1"/>
    <property type="molecule type" value="Genomic_DNA"/>
</dbReference>
<dbReference type="Proteomes" id="UP000272503">
    <property type="component" value="Unassembled WGS sequence"/>
</dbReference>
<proteinExistence type="predicted"/>
<name>A0A3L7A9Q2_9MICO</name>
<evidence type="ECO:0000313" key="2">
    <source>
        <dbReference type="Proteomes" id="UP000272503"/>
    </source>
</evidence>
<evidence type="ECO:0000313" key="1">
    <source>
        <dbReference type="EMBL" id="RLP76570.1"/>
    </source>
</evidence>
<gene>
    <name evidence="1" type="ORF">D9V32_06910</name>
</gene>
<sequence length="214" mass="23709">MSLYMFDFELAAHLHASVRLAEVVLREGIHRALSAHYGDDWFEVRHDLLDASGRRAFERAATASGVRAPPGKVVANVMLGTWVNLLGAGENREDGSSVSYSSVLWEPALRSAFPLPRREIARIAQRVNWARNRISHCEPVVFGFPMPGLGDGTAQVRRSPGLILNDVRVLVSTVAPGLGLWMDRWDETEELLTSPLLKDALDFIARDPGVTLER</sequence>
<keyword evidence="2" id="KW-1185">Reference proteome</keyword>
<dbReference type="AlphaFoldDB" id="A0A3L7A9Q2"/>
<reference evidence="1 2" key="1">
    <citation type="submission" date="2018-10" db="EMBL/GenBank/DDBJ databases">
        <authorList>
            <person name="Li J."/>
        </authorList>
    </citation>
    <scope>NUCLEOTIDE SEQUENCE [LARGE SCALE GENOMIC DNA]</scope>
    <source>
        <strain evidence="1 2">IF 016277</strain>
    </source>
</reference>